<dbReference type="RefSeq" id="WP_047965871.1">
    <property type="nucleotide sequence ID" value="NZ_JAQQKY010000001.1"/>
</dbReference>
<dbReference type="EMBL" id="RBID01000013">
    <property type="protein sequence ID" value="RKQ60153.1"/>
    <property type="molecule type" value="Genomic_DNA"/>
</dbReference>
<dbReference type="EMBL" id="JAQQKY010000001">
    <property type="protein sequence ID" value="MDC7689391.1"/>
    <property type="molecule type" value="Genomic_DNA"/>
</dbReference>
<name>A0A495BGB7_VOGIN</name>
<evidence type="ECO:0000313" key="3">
    <source>
        <dbReference type="EMBL" id="RKQ60153.1"/>
    </source>
</evidence>
<dbReference type="Pfam" id="PF01814">
    <property type="entry name" value="Hemerythrin"/>
    <property type="match status" value="1"/>
</dbReference>
<protein>
    <submittedName>
        <fullName evidence="3">Hemerythrin HHE cation binding domain-containing protein</fullName>
    </submittedName>
    <submittedName>
        <fullName evidence="2">Hemerythrin domain-containing protein</fullName>
    </submittedName>
</protein>
<dbReference type="InterPro" id="IPR012312">
    <property type="entry name" value="Hemerythrin-like"/>
</dbReference>
<evidence type="ECO:0000313" key="2">
    <source>
        <dbReference type="EMBL" id="MDC7689391.1"/>
    </source>
</evidence>
<dbReference type="PANTHER" id="PTHR39966">
    <property type="entry name" value="BLL2471 PROTEIN-RELATED"/>
    <property type="match status" value="1"/>
</dbReference>
<dbReference type="Gene3D" id="1.20.120.520">
    <property type="entry name" value="nmb1532 protein domain like"/>
    <property type="match status" value="1"/>
</dbReference>
<dbReference type="AlphaFoldDB" id="A0A495BGB7"/>
<accession>A0A495BGB7</accession>
<evidence type="ECO:0000313" key="5">
    <source>
        <dbReference type="Proteomes" id="UP001221566"/>
    </source>
</evidence>
<reference evidence="2 5" key="2">
    <citation type="submission" date="2023-01" db="EMBL/GenBank/DDBJ databases">
        <title>Novel species of the genus Vogesella isolated from rivers.</title>
        <authorList>
            <person name="Lu H."/>
        </authorList>
    </citation>
    <scope>NUCLEOTIDE SEQUENCE [LARGE SCALE GENOMIC DNA]</scope>
    <source>
        <strain evidence="2 5">SH7W</strain>
    </source>
</reference>
<dbReference type="Proteomes" id="UP001221566">
    <property type="component" value="Unassembled WGS sequence"/>
</dbReference>
<organism evidence="3 4">
    <name type="scientific">Vogesella indigofera</name>
    <name type="common">Pseudomonas indigofera</name>
    <dbReference type="NCBI Taxonomy" id="45465"/>
    <lineage>
        <taxon>Bacteria</taxon>
        <taxon>Pseudomonadati</taxon>
        <taxon>Pseudomonadota</taxon>
        <taxon>Betaproteobacteria</taxon>
        <taxon>Neisseriales</taxon>
        <taxon>Chromobacteriaceae</taxon>
        <taxon>Vogesella</taxon>
    </lineage>
</organism>
<evidence type="ECO:0000313" key="4">
    <source>
        <dbReference type="Proteomes" id="UP000279384"/>
    </source>
</evidence>
<dbReference type="Proteomes" id="UP000279384">
    <property type="component" value="Unassembled WGS sequence"/>
</dbReference>
<proteinExistence type="predicted"/>
<evidence type="ECO:0000259" key="1">
    <source>
        <dbReference type="Pfam" id="PF01814"/>
    </source>
</evidence>
<keyword evidence="5" id="KW-1185">Reference proteome</keyword>
<comment type="caution">
    <text evidence="3">The sequence shown here is derived from an EMBL/GenBank/DDBJ whole genome shotgun (WGS) entry which is preliminary data.</text>
</comment>
<dbReference type="CDD" id="cd12108">
    <property type="entry name" value="Hr-like"/>
    <property type="match status" value="1"/>
</dbReference>
<reference evidence="3 4" key="1">
    <citation type="submission" date="2018-10" db="EMBL/GenBank/DDBJ databases">
        <title>Genomic Encyclopedia of Type Strains, Phase IV (KMG-IV): sequencing the most valuable type-strain genomes for metagenomic binning, comparative biology and taxonomic classification.</title>
        <authorList>
            <person name="Goeker M."/>
        </authorList>
    </citation>
    <scope>NUCLEOTIDE SEQUENCE [LARGE SCALE GENOMIC DNA]</scope>
    <source>
        <strain evidence="3 4">DSM 3303</strain>
    </source>
</reference>
<dbReference type="PANTHER" id="PTHR39966:SF1">
    <property type="entry name" value="HEMERYTHRIN-LIKE DOMAIN-CONTAINING PROTEIN"/>
    <property type="match status" value="1"/>
</dbReference>
<dbReference type="GO" id="GO:0005886">
    <property type="term" value="C:plasma membrane"/>
    <property type="evidence" value="ECO:0007669"/>
    <property type="project" value="TreeGrafter"/>
</dbReference>
<sequence>MLSLDALTRAIPAPSFDEPLDMLYACHDKVRHFCEQLDALPGYIASHGHSHAVLNTIAGIVRYFELAGPAHHQDEEQELFPLIVARQPDAAAKIKQLLAEHGYLNARWCAIHDQLQAFGRGELAELDAAAIADFTRLYREHAQREEDWLFPVAGQLISEDELRDAGKRMAARRTTPR</sequence>
<feature type="domain" description="Hemerythrin-like" evidence="1">
    <location>
        <begin position="19"/>
        <end position="152"/>
    </location>
</feature>
<gene>
    <name evidence="3" type="ORF">C8E02_1497</name>
    <name evidence="2" type="ORF">PQU93_01125</name>
</gene>